<dbReference type="EMBL" id="AGVV01000030">
    <property type="protein sequence ID" value="EHK76905.1"/>
    <property type="molecule type" value="Genomic_DNA"/>
</dbReference>
<organism evidence="1 2">
    <name type="scientific">Sinorhizobium meliloti CCNWSX0020</name>
    <dbReference type="NCBI Taxonomy" id="1107881"/>
    <lineage>
        <taxon>Bacteria</taxon>
        <taxon>Pseudomonadati</taxon>
        <taxon>Pseudomonadota</taxon>
        <taxon>Alphaproteobacteria</taxon>
        <taxon>Hyphomicrobiales</taxon>
        <taxon>Rhizobiaceae</taxon>
        <taxon>Sinorhizobium/Ensifer group</taxon>
        <taxon>Sinorhizobium</taxon>
    </lineage>
</organism>
<evidence type="ECO:0000313" key="2">
    <source>
        <dbReference type="Proteomes" id="UP000004038"/>
    </source>
</evidence>
<proteinExistence type="predicted"/>
<accession>H0G1D3</accession>
<evidence type="ECO:0000313" key="1">
    <source>
        <dbReference type="EMBL" id="EHK76905.1"/>
    </source>
</evidence>
<dbReference type="Proteomes" id="UP000004038">
    <property type="component" value="Unassembled WGS sequence"/>
</dbReference>
<name>H0G1D3_RHIML</name>
<gene>
    <name evidence="1" type="ORF">SM0020_16341</name>
</gene>
<protein>
    <submittedName>
        <fullName evidence="1">Uncharacterized protein</fullName>
    </submittedName>
</protein>
<dbReference type="AlphaFoldDB" id="H0G1D3"/>
<sequence>MAQLSLGRVLFTNFSNAAFDDAFNHGVELVWCMRSALLWHVNLVERVGL</sequence>
<reference evidence="1 2" key="1">
    <citation type="journal article" date="2012" name="J. Bacteriol.">
        <title>Draft Genome Sequence of Sinorhizobium meliloti CCNWSX0020, a Nitrogen-Fixing Symbiont with Copper Tolerance Capability Isolated from Lead-Zinc Mine Tailings.</title>
        <authorList>
            <person name="Li Z."/>
            <person name="Ma Z."/>
            <person name="Hao X."/>
            <person name="Wei G."/>
        </authorList>
    </citation>
    <scope>NUCLEOTIDE SEQUENCE [LARGE SCALE GENOMIC DNA]</scope>
    <source>
        <strain evidence="1 2">CCNWSX0020</strain>
    </source>
</reference>